<dbReference type="Gene3D" id="3.40.190.10">
    <property type="entry name" value="Periplasmic binding protein-like II"/>
    <property type="match status" value="2"/>
</dbReference>
<comment type="caution">
    <text evidence="6">The sequence shown here is derived from an EMBL/GenBank/DDBJ whole genome shotgun (WGS) entry which is preliminary data.</text>
</comment>
<protein>
    <submittedName>
        <fullName evidence="6">PhnD/SsuA/transferrin family substrate-binding protein</fullName>
    </submittedName>
</protein>
<evidence type="ECO:0000256" key="3">
    <source>
        <dbReference type="ARBA" id="ARBA00022729"/>
    </source>
</evidence>
<evidence type="ECO:0000256" key="1">
    <source>
        <dbReference type="ARBA" id="ARBA00004418"/>
    </source>
</evidence>
<feature type="domain" description="Solute-binding protein family 3/N-terminal" evidence="5">
    <location>
        <begin position="26"/>
        <end position="242"/>
    </location>
</feature>
<gene>
    <name evidence="6" type="ORF">FYJ74_11260</name>
</gene>
<dbReference type="CDD" id="cd01008">
    <property type="entry name" value="PBP2_NrtA_SsuA_CpmA_like"/>
    <property type="match status" value="1"/>
</dbReference>
<dbReference type="PANTHER" id="PTHR30024">
    <property type="entry name" value="ALIPHATIC SULFONATES-BINDING PROTEIN-RELATED"/>
    <property type="match status" value="1"/>
</dbReference>
<dbReference type="InterPro" id="IPR015168">
    <property type="entry name" value="SsuA/THI5"/>
</dbReference>
<reference evidence="6 7" key="1">
    <citation type="submission" date="2019-08" db="EMBL/GenBank/DDBJ databases">
        <title>In-depth cultivation of the pig gut microbiome towards novel bacterial diversity and tailored functional studies.</title>
        <authorList>
            <person name="Wylensek D."/>
            <person name="Hitch T.C.A."/>
            <person name="Clavel T."/>
        </authorList>
    </citation>
    <scope>NUCLEOTIDE SEQUENCE [LARGE SCALE GENOMIC DNA]</scope>
    <source>
        <strain evidence="6 7">SM-530-WT-4B</strain>
    </source>
</reference>
<evidence type="ECO:0000259" key="5">
    <source>
        <dbReference type="SMART" id="SM00062"/>
    </source>
</evidence>
<dbReference type="Proteomes" id="UP000473699">
    <property type="component" value="Unassembled WGS sequence"/>
</dbReference>
<dbReference type="AlphaFoldDB" id="A0A6L5YF39"/>
<dbReference type="SMART" id="SM00062">
    <property type="entry name" value="PBPb"/>
    <property type="match status" value="1"/>
</dbReference>
<sequence>MNGHLKKLAAALLLSLAALSARAGGKIAVTYITPPLNVPSMVEKRLGLFAKHFGRPVEYVVLRNGPEQAHALAAGDVQFLPATGSTSVFLSVASGAPFRILGIFARSPRSFKILAPKDSPLARPEDLRGKTVAGPRGTILHELLALWLAEAGMTVKDVNFVSMNVPAAAAALAAGRIDVALVTGAPAWRMARAGYAVLRDGDGLVGGEVLSVTTEAMLRDHPDLVEKFLAARRETLQWIADHRGEAVRIAAEELDLNPEDVEAQLPLYDFSMEITPADADGLQRTADFMAAQGMMERAVDVRSLFAAPRP</sequence>
<feature type="signal peptide" evidence="4">
    <location>
        <begin position="1"/>
        <end position="23"/>
    </location>
</feature>
<evidence type="ECO:0000256" key="4">
    <source>
        <dbReference type="SAM" id="SignalP"/>
    </source>
</evidence>
<evidence type="ECO:0000256" key="2">
    <source>
        <dbReference type="ARBA" id="ARBA00010742"/>
    </source>
</evidence>
<dbReference type="Pfam" id="PF09084">
    <property type="entry name" value="NMT1"/>
    <property type="match status" value="1"/>
</dbReference>
<dbReference type="GO" id="GO:0042597">
    <property type="term" value="C:periplasmic space"/>
    <property type="evidence" value="ECO:0007669"/>
    <property type="project" value="UniProtKB-SubCell"/>
</dbReference>
<proteinExistence type="inferred from homology"/>
<dbReference type="InterPro" id="IPR001638">
    <property type="entry name" value="Solute-binding_3/MltF_N"/>
</dbReference>
<comment type="similarity">
    <text evidence="2">Belongs to the bacterial solute-binding protein SsuA/TauA family.</text>
</comment>
<feature type="chain" id="PRO_5027035891" evidence="4">
    <location>
        <begin position="24"/>
        <end position="310"/>
    </location>
</feature>
<organism evidence="6 7">
    <name type="scientific">Pyramidobacter porci</name>
    <dbReference type="NCBI Taxonomy" id="2605789"/>
    <lineage>
        <taxon>Bacteria</taxon>
        <taxon>Thermotogati</taxon>
        <taxon>Synergistota</taxon>
        <taxon>Synergistia</taxon>
        <taxon>Synergistales</taxon>
        <taxon>Dethiosulfovibrionaceae</taxon>
        <taxon>Pyramidobacter</taxon>
    </lineage>
</organism>
<keyword evidence="3 4" id="KW-0732">Signal</keyword>
<dbReference type="EMBL" id="VUNH01000014">
    <property type="protein sequence ID" value="MST56598.1"/>
    <property type="molecule type" value="Genomic_DNA"/>
</dbReference>
<name>A0A6L5YF39_9BACT</name>
<keyword evidence="7" id="KW-1185">Reference proteome</keyword>
<dbReference type="SUPFAM" id="SSF53850">
    <property type="entry name" value="Periplasmic binding protein-like II"/>
    <property type="match status" value="1"/>
</dbReference>
<comment type="subcellular location">
    <subcellularLocation>
        <location evidence="1">Periplasm</location>
    </subcellularLocation>
</comment>
<dbReference type="PANTHER" id="PTHR30024:SF47">
    <property type="entry name" value="TAURINE-BINDING PERIPLASMIC PROTEIN"/>
    <property type="match status" value="1"/>
</dbReference>
<dbReference type="RefSeq" id="WP_154529670.1">
    <property type="nucleotide sequence ID" value="NZ_VUNH01000014.1"/>
</dbReference>
<evidence type="ECO:0000313" key="7">
    <source>
        <dbReference type="Proteomes" id="UP000473699"/>
    </source>
</evidence>
<accession>A0A6L5YF39</accession>
<evidence type="ECO:0000313" key="6">
    <source>
        <dbReference type="EMBL" id="MST56598.1"/>
    </source>
</evidence>